<sequence>MKKTKILFVISLLIFVVLFITIAINSALLQPTDDAIRVLVNAHRSTATNTFWMNFTQIFNSKETIMWIVITIVLSWIMATRPFVVQVTITLLSGIFLNHFFKSIIKRPRPSTNILMHYSGFSFPSGHSCAAALVLGCLILLTWHVSQRKWLNYLITIFFVCLAVIVGFSRVYVGAHYPSDVIGGLCLGTTLVTGFQLLFSKYINH</sequence>
<comment type="caution">
    <text evidence="3">The sequence shown here is derived from an EMBL/GenBank/DDBJ whole genome shotgun (WGS) entry which is preliminary data.</text>
</comment>
<dbReference type="RefSeq" id="WP_204785010.1">
    <property type="nucleotide sequence ID" value="NZ_JACJKU010000031.1"/>
</dbReference>
<keyword evidence="1" id="KW-1133">Transmembrane helix</keyword>
<protein>
    <submittedName>
        <fullName evidence="3">Phosphatase PAP2 family protein</fullName>
    </submittedName>
</protein>
<dbReference type="Proteomes" id="UP000785625">
    <property type="component" value="Unassembled WGS sequence"/>
</dbReference>
<feature type="domain" description="Phosphatidic acid phosphatase type 2/haloperoxidase" evidence="2">
    <location>
        <begin position="84"/>
        <end position="196"/>
    </location>
</feature>
<dbReference type="InterPro" id="IPR036938">
    <property type="entry name" value="PAP2/HPO_sf"/>
</dbReference>
<dbReference type="EMBL" id="JACJKU010000031">
    <property type="protein sequence ID" value="MBM6940697.1"/>
    <property type="molecule type" value="Genomic_DNA"/>
</dbReference>
<dbReference type="InterPro" id="IPR000326">
    <property type="entry name" value="PAP2/HPO"/>
</dbReference>
<evidence type="ECO:0000313" key="4">
    <source>
        <dbReference type="Proteomes" id="UP000785625"/>
    </source>
</evidence>
<proteinExistence type="predicted"/>
<keyword evidence="4" id="KW-1185">Reference proteome</keyword>
<keyword evidence="1" id="KW-0812">Transmembrane</keyword>
<dbReference type="Pfam" id="PF01569">
    <property type="entry name" value="PAP2"/>
    <property type="match status" value="1"/>
</dbReference>
<name>A0ABS2GWM5_9LACO</name>
<dbReference type="SUPFAM" id="SSF48317">
    <property type="entry name" value="Acid phosphatase/Vanadium-dependent haloperoxidase"/>
    <property type="match status" value="1"/>
</dbReference>
<dbReference type="CDD" id="cd03392">
    <property type="entry name" value="PAP2_like_2"/>
    <property type="match status" value="1"/>
</dbReference>
<dbReference type="SMART" id="SM00014">
    <property type="entry name" value="acidPPc"/>
    <property type="match status" value="1"/>
</dbReference>
<feature type="transmembrane region" description="Helical" evidence="1">
    <location>
        <begin position="58"/>
        <end position="76"/>
    </location>
</feature>
<feature type="transmembrane region" description="Helical" evidence="1">
    <location>
        <begin position="181"/>
        <end position="199"/>
    </location>
</feature>
<feature type="transmembrane region" description="Helical" evidence="1">
    <location>
        <begin position="7"/>
        <end position="29"/>
    </location>
</feature>
<feature type="transmembrane region" description="Helical" evidence="1">
    <location>
        <begin position="150"/>
        <end position="169"/>
    </location>
</feature>
<evidence type="ECO:0000313" key="3">
    <source>
        <dbReference type="EMBL" id="MBM6940697.1"/>
    </source>
</evidence>
<feature type="transmembrane region" description="Helical" evidence="1">
    <location>
        <begin position="121"/>
        <end position="143"/>
    </location>
</feature>
<dbReference type="Gene3D" id="1.20.144.10">
    <property type="entry name" value="Phosphatidic acid phosphatase type 2/haloperoxidase"/>
    <property type="match status" value="2"/>
</dbReference>
<keyword evidence="1" id="KW-0472">Membrane</keyword>
<accession>A0ABS2GWM5</accession>
<evidence type="ECO:0000259" key="2">
    <source>
        <dbReference type="SMART" id="SM00014"/>
    </source>
</evidence>
<organism evidence="3 4">
    <name type="scientific">Limosilactobacillus coleohominis</name>
    <dbReference type="NCBI Taxonomy" id="181675"/>
    <lineage>
        <taxon>Bacteria</taxon>
        <taxon>Bacillati</taxon>
        <taxon>Bacillota</taxon>
        <taxon>Bacilli</taxon>
        <taxon>Lactobacillales</taxon>
        <taxon>Lactobacillaceae</taxon>
        <taxon>Limosilactobacillus</taxon>
    </lineage>
</organism>
<feature type="transmembrane region" description="Helical" evidence="1">
    <location>
        <begin position="83"/>
        <end position="101"/>
    </location>
</feature>
<evidence type="ECO:0000256" key="1">
    <source>
        <dbReference type="SAM" id="Phobius"/>
    </source>
</evidence>
<gene>
    <name evidence="3" type="ORF">H5975_04230</name>
</gene>
<reference evidence="3 4" key="1">
    <citation type="journal article" date="2021" name="Sci. Rep.">
        <title>The distribution of antibiotic resistance genes in chicken gut microbiota commensals.</title>
        <authorList>
            <person name="Juricova H."/>
            <person name="Matiasovicova J."/>
            <person name="Kubasova T."/>
            <person name="Cejkova D."/>
            <person name="Rychlik I."/>
        </authorList>
    </citation>
    <scope>NUCLEOTIDE SEQUENCE [LARGE SCALE GENOMIC DNA]</scope>
    <source>
        <strain evidence="3 4">An574</strain>
    </source>
</reference>
<dbReference type="PANTHER" id="PTHR14969:SF13">
    <property type="entry name" value="AT30094P"/>
    <property type="match status" value="1"/>
</dbReference>
<dbReference type="PANTHER" id="PTHR14969">
    <property type="entry name" value="SPHINGOSINE-1-PHOSPHATE PHOSPHOHYDROLASE"/>
    <property type="match status" value="1"/>
</dbReference>